<dbReference type="AlphaFoldDB" id="A0A936TBU0"/>
<dbReference type="SUPFAM" id="SSF50249">
    <property type="entry name" value="Nucleic acid-binding proteins"/>
    <property type="match status" value="1"/>
</dbReference>
<dbReference type="InterPro" id="IPR012340">
    <property type="entry name" value="NA-bd_OB-fold"/>
</dbReference>
<evidence type="ECO:0000313" key="2">
    <source>
        <dbReference type="EMBL" id="MBK9295751.1"/>
    </source>
</evidence>
<proteinExistence type="predicted"/>
<gene>
    <name evidence="2" type="ORF">IPN02_02505</name>
</gene>
<dbReference type="Pfam" id="PF01796">
    <property type="entry name" value="OB_ChsH2_C"/>
    <property type="match status" value="1"/>
</dbReference>
<reference evidence="2 3" key="1">
    <citation type="submission" date="2020-10" db="EMBL/GenBank/DDBJ databases">
        <title>Connecting structure to function with the recovery of over 1000 high-quality activated sludge metagenome-assembled genomes encoding full-length rRNA genes using long-read sequencing.</title>
        <authorList>
            <person name="Singleton C.M."/>
            <person name="Petriglieri F."/>
            <person name="Kristensen J.M."/>
            <person name="Kirkegaard R.H."/>
            <person name="Michaelsen T.Y."/>
            <person name="Andersen M.H."/>
            <person name="Karst S.M."/>
            <person name="Dueholm M.S."/>
            <person name="Nielsen P.H."/>
            <person name="Albertsen M."/>
        </authorList>
    </citation>
    <scope>NUCLEOTIDE SEQUENCE [LARGE SCALE GENOMIC DNA]</scope>
    <source>
        <strain evidence="2">Lyne_18-Q3-R50-59_MAXAC.006</strain>
    </source>
</reference>
<dbReference type="PANTHER" id="PTHR34075:SF5">
    <property type="entry name" value="BLR3430 PROTEIN"/>
    <property type="match status" value="1"/>
</dbReference>
<dbReference type="PANTHER" id="PTHR34075">
    <property type="entry name" value="BLR3430 PROTEIN"/>
    <property type="match status" value="1"/>
</dbReference>
<sequence>MAATTDEVLRAPLVIEYPFRRTTGPVIGAFFTALREGRLLGIKAADGSVICPPQEYDPVSAEPLTELVLVGDTGTVESWTWVTEPREGQPFDQPFAWALVRLDGADTPMLHALDVASPDDVSVGQRVRVVWSEERTGAITDFHFALDSDEPTEASS</sequence>
<accession>A0A936TBU0</accession>
<evidence type="ECO:0000313" key="3">
    <source>
        <dbReference type="Proteomes" id="UP000727993"/>
    </source>
</evidence>
<name>A0A936TBU0_9ACTN</name>
<dbReference type="EMBL" id="JADJZA010000001">
    <property type="protein sequence ID" value="MBK9295751.1"/>
    <property type="molecule type" value="Genomic_DNA"/>
</dbReference>
<protein>
    <submittedName>
        <fullName evidence="2">Zn-ribbon domain-containing OB-fold protein</fullName>
    </submittedName>
</protein>
<evidence type="ECO:0000259" key="1">
    <source>
        <dbReference type="Pfam" id="PF01796"/>
    </source>
</evidence>
<dbReference type="Gene3D" id="6.10.30.10">
    <property type="match status" value="1"/>
</dbReference>
<dbReference type="Proteomes" id="UP000727993">
    <property type="component" value="Unassembled WGS sequence"/>
</dbReference>
<organism evidence="2 3">
    <name type="scientific">Candidatus Neomicrothrix subdominans</name>
    <dbReference type="NCBI Taxonomy" id="2954438"/>
    <lineage>
        <taxon>Bacteria</taxon>
        <taxon>Bacillati</taxon>
        <taxon>Actinomycetota</taxon>
        <taxon>Acidimicrobiia</taxon>
        <taxon>Acidimicrobiales</taxon>
        <taxon>Microthrixaceae</taxon>
        <taxon>Candidatus Neomicrothrix</taxon>
    </lineage>
</organism>
<dbReference type="InterPro" id="IPR052513">
    <property type="entry name" value="Thioester_dehydratase-like"/>
</dbReference>
<dbReference type="InterPro" id="IPR002878">
    <property type="entry name" value="ChsH2_C"/>
</dbReference>
<feature type="domain" description="ChsH2 C-terminal OB-fold" evidence="1">
    <location>
        <begin position="68"/>
        <end position="131"/>
    </location>
</feature>
<dbReference type="Gene3D" id="2.40.50.140">
    <property type="entry name" value="Nucleic acid-binding proteins"/>
    <property type="match status" value="1"/>
</dbReference>
<comment type="caution">
    <text evidence="2">The sequence shown here is derived from an EMBL/GenBank/DDBJ whole genome shotgun (WGS) entry which is preliminary data.</text>
</comment>